<dbReference type="Gene3D" id="3.40.50.300">
    <property type="entry name" value="P-loop containing nucleotide triphosphate hydrolases"/>
    <property type="match status" value="2"/>
</dbReference>
<dbReference type="Proteomes" id="UP000438760">
    <property type="component" value="Unassembled WGS sequence"/>
</dbReference>
<name>A0A6I3LFS4_9FLAO</name>
<dbReference type="Pfam" id="PF13245">
    <property type="entry name" value="AAA_19"/>
    <property type="match status" value="1"/>
</dbReference>
<gene>
    <name evidence="2" type="ORF">GJV76_02500</name>
</gene>
<feature type="domain" description="NERD" evidence="1">
    <location>
        <begin position="36"/>
        <end position="143"/>
    </location>
</feature>
<evidence type="ECO:0000259" key="1">
    <source>
        <dbReference type="Pfam" id="PF08378"/>
    </source>
</evidence>
<evidence type="ECO:0000313" key="3">
    <source>
        <dbReference type="Proteomes" id="UP000438760"/>
    </source>
</evidence>
<sequence>MSLQIYPEYPLDELEQLLINGVKVPYGEFLVYKDIVDALSDSPHDWYVWYSMKLPFHDNSMIKRVKADAELDFIIVSKFGIIVMEVKGGNISVDQGRFCYKDGKRKKWLNQNPFEQVKGYKYTLMNKVFPSFKHIAFCEAVSFPTTMIPIENTIYDSKLIYSEYTKRNKYKNIEKFLMHIYDYSKHKLESIHPIRFSNLTPGEIETIVNTFNPVVSDTNVFQSRDSLAWLKERNLDILYSLSENPRLMIEGAPGTGKTTMAMAYAEMQVGRKGIYLCWNLLLCGYNAQRFKELKVNIDCMTFTQFVIENLPNVNESDLYYLEPSKFAAYIRETIDYLQDSGKLPNYDFMIIDEAQDLFDRNLHLMMHKLCGDHNGMKQGNIMLLYDLDQSFSLFGRDVTDYAYFLKEYFTHFKLHKVRRSAQKTQIRKIAEHIQSHPEDWDDVTTHHEYDEIELRSFDTRDELKYAMEEIIKNINDPSSSLMAEDVIVLVQSKVWQRKNNVADLILEMGMEELTIENLSLKPNKLQYTTAVKFKGLERKHVILIVDKPNKLTPYEWYIGCTRAIENLCIWQLHTYEEHDGNGEDAYKRRKA</sequence>
<dbReference type="Pfam" id="PF08378">
    <property type="entry name" value="NERD"/>
    <property type="match status" value="1"/>
</dbReference>
<reference evidence="2 3" key="1">
    <citation type="submission" date="2019-11" db="EMBL/GenBank/DDBJ databases">
        <title>Genome of Strain BIT-d1.</title>
        <authorList>
            <person name="Yang Y."/>
        </authorList>
    </citation>
    <scope>NUCLEOTIDE SEQUENCE [LARGE SCALE GENOMIC DNA]</scope>
    <source>
        <strain evidence="2 3">BIT-d1</strain>
    </source>
</reference>
<accession>A0A6I3LFS4</accession>
<organism evidence="2 3">
    <name type="scientific">Myroides albus</name>
    <dbReference type="NCBI Taxonomy" id="2562892"/>
    <lineage>
        <taxon>Bacteria</taxon>
        <taxon>Pseudomonadati</taxon>
        <taxon>Bacteroidota</taxon>
        <taxon>Flavobacteriia</taxon>
        <taxon>Flavobacteriales</taxon>
        <taxon>Flavobacteriaceae</taxon>
        <taxon>Myroides</taxon>
    </lineage>
</organism>
<dbReference type="RefSeq" id="WP_155091067.1">
    <property type="nucleotide sequence ID" value="NZ_WMJX01000003.1"/>
</dbReference>
<proteinExistence type="predicted"/>
<dbReference type="SUPFAM" id="SSF52540">
    <property type="entry name" value="P-loop containing nucleoside triphosphate hydrolases"/>
    <property type="match status" value="1"/>
</dbReference>
<dbReference type="EMBL" id="WMJX01000003">
    <property type="protein sequence ID" value="MTG97013.1"/>
    <property type="molecule type" value="Genomic_DNA"/>
</dbReference>
<keyword evidence="3" id="KW-1185">Reference proteome</keyword>
<dbReference type="InterPro" id="IPR011528">
    <property type="entry name" value="NERD"/>
</dbReference>
<dbReference type="AlphaFoldDB" id="A0A6I3LFS4"/>
<dbReference type="InterPro" id="IPR027417">
    <property type="entry name" value="P-loop_NTPase"/>
</dbReference>
<comment type="caution">
    <text evidence="2">The sequence shown here is derived from an EMBL/GenBank/DDBJ whole genome shotgun (WGS) entry which is preliminary data.</text>
</comment>
<evidence type="ECO:0000313" key="2">
    <source>
        <dbReference type="EMBL" id="MTG97013.1"/>
    </source>
</evidence>
<dbReference type="OrthoDB" id="7066673at2"/>
<protein>
    <submittedName>
        <fullName evidence="2">AAA family ATPase</fullName>
    </submittedName>
</protein>